<feature type="region of interest" description="Disordered" evidence="1">
    <location>
        <begin position="140"/>
        <end position="162"/>
    </location>
</feature>
<comment type="caution">
    <text evidence="4">The sequence shown here is derived from an EMBL/GenBank/DDBJ whole genome shotgun (WGS) entry which is preliminary data.</text>
</comment>
<accession>A0ABR9AZQ4</accession>
<evidence type="ECO:0000313" key="5">
    <source>
        <dbReference type="Proteomes" id="UP000634529"/>
    </source>
</evidence>
<evidence type="ECO:0000259" key="3">
    <source>
        <dbReference type="Pfam" id="PF07833"/>
    </source>
</evidence>
<gene>
    <name evidence="4" type="ORF">IFO66_15140</name>
</gene>
<evidence type="ECO:0000256" key="1">
    <source>
        <dbReference type="SAM" id="MobiDB-lite"/>
    </source>
</evidence>
<dbReference type="InterPro" id="IPR036582">
    <property type="entry name" value="Mao_N_sf"/>
</dbReference>
<dbReference type="InterPro" id="IPR012854">
    <property type="entry name" value="Cu_amine_oxidase-like_N"/>
</dbReference>
<keyword evidence="5" id="KW-1185">Reference proteome</keyword>
<proteinExistence type="predicted"/>
<dbReference type="SUPFAM" id="SSF55383">
    <property type="entry name" value="Copper amine oxidase, domain N"/>
    <property type="match status" value="1"/>
</dbReference>
<keyword evidence="2" id="KW-0732">Signal</keyword>
<dbReference type="Gene3D" id="3.30.457.10">
    <property type="entry name" value="Copper amine oxidase-like, N-terminal domain"/>
    <property type="match status" value="1"/>
</dbReference>
<evidence type="ECO:0000313" key="4">
    <source>
        <dbReference type="EMBL" id="MBD8499629.1"/>
    </source>
</evidence>
<dbReference type="Pfam" id="PF07833">
    <property type="entry name" value="Cu_amine_oxidN1"/>
    <property type="match status" value="1"/>
</dbReference>
<reference evidence="4 5" key="1">
    <citation type="submission" date="2020-09" db="EMBL/GenBank/DDBJ databases">
        <title>Paenibacillus sp. CAU 1523 isolated from sand of Haeundae Beach.</title>
        <authorList>
            <person name="Kim W."/>
        </authorList>
    </citation>
    <scope>NUCLEOTIDE SEQUENCE [LARGE SCALE GENOMIC DNA]</scope>
    <source>
        <strain evidence="4 5">CAU 1523</strain>
    </source>
</reference>
<dbReference type="RefSeq" id="WP_192025966.1">
    <property type="nucleotide sequence ID" value="NZ_JACYTN010000013.1"/>
</dbReference>
<feature type="domain" description="Copper amine oxidase-like N-terminal" evidence="3">
    <location>
        <begin position="34"/>
        <end position="140"/>
    </location>
</feature>
<dbReference type="EMBL" id="JACYTN010000013">
    <property type="protein sequence ID" value="MBD8499629.1"/>
    <property type="molecule type" value="Genomic_DNA"/>
</dbReference>
<name>A0ABR9AZQ4_9BACL</name>
<organism evidence="4 5">
    <name type="scientific">Paenibacillus arenosi</name>
    <dbReference type="NCBI Taxonomy" id="2774142"/>
    <lineage>
        <taxon>Bacteria</taxon>
        <taxon>Bacillati</taxon>
        <taxon>Bacillota</taxon>
        <taxon>Bacilli</taxon>
        <taxon>Bacillales</taxon>
        <taxon>Paenibacillaceae</taxon>
        <taxon>Paenibacillus</taxon>
    </lineage>
</organism>
<protein>
    <submittedName>
        <fullName evidence="4">Copper amine oxidase N-terminal domain-containing protein</fullName>
    </submittedName>
</protein>
<evidence type="ECO:0000256" key="2">
    <source>
        <dbReference type="SAM" id="SignalP"/>
    </source>
</evidence>
<feature type="signal peptide" evidence="2">
    <location>
        <begin position="1"/>
        <end position="26"/>
    </location>
</feature>
<dbReference type="Proteomes" id="UP000634529">
    <property type="component" value="Unassembled WGS sequence"/>
</dbReference>
<feature type="chain" id="PRO_5046504171" evidence="2">
    <location>
        <begin position="27"/>
        <end position="1026"/>
    </location>
</feature>
<sequence length="1026" mass="111342">MRKMRVLLSALLIGSSLTLFSTQTQAAPAIKVYIDGEYLSTPQPPIVVNSRTLLPLKSVFEGLNATVHYDKKTRTVTSSKSGTTVVLKLGSKNAKVNGKNVTMDVPAQSIGGRTMVPVRFVSQSFGAQADYERYSRTVHITTSDGSGSNPNPGTPQNPDNTSFSAVRNVRAEITGKSGDASDITVHFDKSSTEANVKNYRILVVKADNSSSFNETRAKSASHGNYTEVNTHGINQSVNLPASLRDVDGDVIRSNQSYKVYILTQGLNHRSGLSYASSTVKIPESATGITVTNVKATDVSDYGDGRDLSVSFSRPYNDDLVSNYRVMVVKTKDAHRFDLNAANAVPSQHYSTVYKNGSTLTEKLNSTTKDTAGDYIRNGESYTVFVLSVSNNSSSSPNKLSAGSVVTLEGASGLPVITKIEDVSNYGDGRDLEVSFNRADDESNVSQYRVFVVKSRNASSFNLAEAGKVSSGRYTEVSKNGYYSYKVNLTSSARDVDGSYLRNGESYQVFVMAVSWNKDRLSAPSQTMTLSDNNYSNAPTNVIVRDVNDYHDGRDLTVSFNKVHDESSFNHYRIFVVKSSQAHNFTLHQANGVGTSNFTYVNKTGGNISQTLTSFTRDIDGVPIKSGESYKVFVMAVNNNQHYNVLSTASDSITLSGNSSVQAASNVHVRDISDFNDGRDVQVSFNRAGDESNINHYRVLIVKAHQAGNFTLAHANNVNSSYQAYVSKTGKHITQAMNADMKDVDGNPIRSGERYRVYVMSVGLYGNTLSAPSGEFTLSGTLNTSPVTNVTAQVVNQHTTNRKIDVSFYTNSNESNVQEYRILLVRAEQAHILNASTALGVAESNFTRVSKQGGYVKQQIADTAKDMLGNPLIKGVTYRTYVLTVASNNPHQTSSLSNGYAEFTLSEQAVPAVNYVAAYSDGNQYSFKSVFEKPTNSSQVAYYAVMVVPTYAAGSFTLEQANQVHSNRYKFSNGNGDNTITWSTSDVDIYGSSIQRGVAYKVFVLSISNGANGTGNALSSASNEIVL</sequence>